<evidence type="ECO:0000259" key="3">
    <source>
        <dbReference type="Pfam" id="PF01408"/>
    </source>
</evidence>
<evidence type="ECO:0000313" key="5">
    <source>
        <dbReference type="EMBL" id="WNG45847.1"/>
    </source>
</evidence>
<evidence type="ECO:0000313" key="6">
    <source>
        <dbReference type="Proteomes" id="UP001611383"/>
    </source>
</evidence>
<organism evidence="5 6">
    <name type="scientific">Archangium minus</name>
    <dbReference type="NCBI Taxonomy" id="83450"/>
    <lineage>
        <taxon>Bacteria</taxon>
        <taxon>Pseudomonadati</taxon>
        <taxon>Myxococcota</taxon>
        <taxon>Myxococcia</taxon>
        <taxon>Myxococcales</taxon>
        <taxon>Cystobacterineae</taxon>
        <taxon>Archangiaceae</taxon>
        <taxon>Archangium</taxon>
    </lineage>
</organism>
<proteinExistence type="predicted"/>
<feature type="domain" description="GFO/IDH/MocA-like oxidoreductase" evidence="4">
    <location>
        <begin position="161"/>
        <end position="296"/>
    </location>
</feature>
<gene>
    <name evidence="5" type="ORF">F0U60_18325</name>
</gene>
<dbReference type="SUPFAM" id="SSF55347">
    <property type="entry name" value="Glyceraldehyde-3-phosphate dehydrogenase-like, C-terminal domain"/>
    <property type="match status" value="1"/>
</dbReference>
<dbReference type="PANTHER" id="PTHR43818">
    <property type="entry name" value="BCDNA.GH03377"/>
    <property type="match status" value="1"/>
</dbReference>
<reference evidence="5 6" key="1">
    <citation type="submission" date="2019-08" db="EMBL/GenBank/DDBJ databases">
        <title>Archangium and Cystobacter genomes.</title>
        <authorList>
            <person name="Chen I.-C.K."/>
            <person name="Wielgoss S."/>
        </authorList>
    </citation>
    <scope>NUCLEOTIDE SEQUENCE [LARGE SCALE GENOMIC DNA]</scope>
    <source>
        <strain evidence="5 6">Cbm 6</strain>
    </source>
</reference>
<dbReference type="Pfam" id="PF22725">
    <property type="entry name" value="GFO_IDH_MocA_C3"/>
    <property type="match status" value="1"/>
</dbReference>
<feature type="domain" description="Gfo/Idh/MocA-like oxidoreductase N-terminal" evidence="3">
    <location>
        <begin position="53"/>
        <end position="145"/>
    </location>
</feature>
<protein>
    <submittedName>
        <fullName evidence="5">Gfo/Idh/MocA family oxidoreductase</fullName>
    </submittedName>
</protein>
<sequence>MPHCSGPAEVEGDQKRTKRNGCAWTRPDRWAPHFQRENGGVPLAPSGDGAARRAVPGIEVVAVCTSRKETAEEAAKRCNIPRAFWDAQAMAADPDIDIIDCGTRPSIREAMVLSCLKNGKHVYNAIPHAASFGGARAINEAWAGSGLVGVGDAFSEWVPAHQLMKEMLDDGALGQPFGGTCLFNMSLYNILNPQFPYNWFAEKGHGVSAVRNLGSHALHMLAYMFGEVEELVAHDGQLLPEWRSADGETVLKVETNDFASMLLRFKSGLVIQCQISWNATLGSGWLLDVFGSKGRLVAQAPSFPTSRDTTLHSGRLGETGLRRVEIPERLLRTPEVGLDSEAEIQPAHPMSLSMNAMARAIEGKVKARPNFAQAWAVERQQEAIQRSMRERRWVRLDELA</sequence>
<keyword evidence="6" id="KW-1185">Reference proteome</keyword>
<keyword evidence="1" id="KW-0560">Oxidoreductase</keyword>
<feature type="region of interest" description="Disordered" evidence="2">
    <location>
        <begin position="1"/>
        <end position="51"/>
    </location>
</feature>
<dbReference type="PANTHER" id="PTHR43818:SF11">
    <property type="entry name" value="BCDNA.GH03377"/>
    <property type="match status" value="1"/>
</dbReference>
<dbReference type="EMBL" id="CP043494">
    <property type="protein sequence ID" value="WNG45847.1"/>
    <property type="molecule type" value="Genomic_DNA"/>
</dbReference>
<feature type="compositionally biased region" description="Basic and acidic residues" evidence="2">
    <location>
        <begin position="26"/>
        <end position="36"/>
    </location>
</feature>
<dbReference type="Pfam" id="PF01408">
    <property type="entry name" value="GFO_IDH_MocA"/>
    <property type="match status" value="1"/>
</dbReference>
<dbReference type="InterPro" id="IPR055170">
    <property type="entry name" value="GFO_IDH_MocA-like_dom"/>
</dbReference>
<name>A0ABY9WV12_9BACT</name>
<dbReference type="InterPro" id="IPR000683">
    <property type="entry name" value="Gfo/Idh/MocA-like_OxRdtase_N"/>
</dbReference>
<dbReference type="InterPro" id="IPR036291">
    <property type="entry name" value="NAD(P)-bd_dom_sf"/>
</dbReference>
<dbReference type="SUPFAM" id="SSF51735">
    <property type="entry name" value="NAD(P)-binding Rossmann-fold domains"/>
    <property type="match status" value="1"/>
</dbReference>
<dbReference type="Gene3D" id="3.40.50.720">
    <property type="entry name" value="NAD(P)-binding Rossmann-like Domain"/>
    <property type="match status" value="1"/>
</dbReference>
<evidence type="ECO:0000256" key="2">
    <source>
        <dbReference type="SAM" id="MobiDB-lite"/>
    </source>
</evidence>
<evidence type="ECO:0000256" key="1">
    <source>
        <dbReference type="ARBA" id="ARBA00023002"/>
    </source>
</evidence>
<dbReference type="Gene3D" id="3.30.360.10">
    <property type="entry name" value="Dihydrodipicolinate Reductase, domain 2"/>
    <property type="match status" value="1"/>
</dbReference>
<dbReference type="InterPro" id="IPR050463">
    <property type="entry name" value="Gfo/Idh/MocA_oxidrdct_glycsds"/>
</dbReference>
<evidence type="ECO:0000259" key="4">
    <source>
        <dbReference type="Pfam" id="PF22725"/>
    </source>
</evidence>
<dbReference type="Proteomes" id="UP001611383">
    <property type="component" value="Chromosome"/>
</dbReference>
<accession>A0ABY9WV12</accession>